<dbReference type="PROSITE" id="PS00061">
    <property type="entry name" value="ADH_SHORT"/>
    <property type="match status" value="1"/>
</dbReference>
<name>A0ABW5FN68_9PSEU</name>
<dbReference type="InterPro" id="IPR020904">
    <property type="entry name" value="Sc_DH/Rdtase_CS"/>
</dbReference>
<proteinExistence type="inferred from homology"/>
<dbReference type="RefSeq" id="WP_378260802.1">
    <property type="nucleotide sequence ID" value="NZ_JBHUKR010000004.1"/>
</dbReference>
<comment type="similarity">
    <text evidence="1">Belongs to the short-chain dehydrogenases/reductases (SDR) family.</text>
</comment>
<dbReference type="PANTHER" id="PTHR43639:SF1">
    <property type="entry name" value="SHORT-CHAIN DEHYDROGENASE_REDUCTASE FAMILY PROTEIN"/>
    <property type="match status" value="1"/>
</dbReference>
<organism evidence="4 5">
    <name type="scientific">Amycolatopsis pigmentata</name>
    <dbReference type="NCBI Taxonomy" id="450801"/>
    <lineage>
        <taxon>Bacteria</taxon>
        <taxon>Bacillati</taxon>
        <taxon>Actinomycetota</taxon>
        <taxon>Actinomycetes</taxon>
        <taxon>Pseudonocardiales</taxon>
        <taxon>Pseudonocardiaceae</taxon>
        <taxon>Amycolatopsis</taxon>
    </lineage>
</organism>
<dbReference type="SMART" id="SM00822">
    <property type="entry name" value="PKS_KR"/>
    <property type="match status" value="1"/>
</dbReference>
<dbReference type="PRINTS" id="PR00081">
    <property type="entry name" value="GDHRDH"/>
</dbReference>
<evidence type="ECO:0000256" key="2">
    <source>
        <dbReference type="ARBA" id="ARBA00023002"/>
    </source>
</evidence>
<dbReference type="InterPro" id="IPR002347">
    <property type="entry name" value="SDR_fam"/>
</dbReference>
<evidence type="ECO:0000313" key="4">
    <source>
        <dbReference type="EMBL" id="MFD2415207.1"/>
    </source>
</evidence>
<dbReference type="SUPFAM" id="SSF51735">
    <property type="entry name" value="NAD(P)-binding Rossmann-fold domains"/>
    <property type="match status" value="1"/>
</dbReference>
<dbReference type="EC" id="1.1.1.-" evidence="4"/>
<reference evidence="5" key="1">
    <citation type="journal article" date="2019" name="Int. J. Syst. Evol. Microbiol.">
        <title>The Global Catalogue of Microorganisms (GCM) 10K type strain sequencing project: providing services to taxonomists for standard genome sequencing and annotation.</title>
        <authorList>
            <consortium name="The Broad Institute Genomics Platform"/>
            <consortium name="The Broad Institute Genome Sequencing Center for Infectious Disease"/>
            <person name="Wu L."/>
            <person name="Ma J."/>
        </authorList>
    </citation>
    <scope>NUCLEOTIDE SEQUENCE [LARGE SCALE GENOMIC DNA]</scope>
    <source>
        <strain evidence="5">CGMCC 4.7645</strain>
    </source>
</reference>
<comment type="caution">
    <text evidence="4">The sequence shown here is derived from an EMBL/GenBank/DDBJ whole genome shotgun (WGS) entry which is preliminary data.</text>
</comment>
<protein>
    <submittedName>
        <fullName evidence="4">SDR family NAD(P)-dependent oxidoreductase</fullName>
        <ecNumber evidence="4">1.1.1.-</ecNumber>
    </submittedName>
</protein>
<keyword evidence="2 4" id="KW-0560">Oxidoreductase</keyword>
<accession>A0ABW5FN68</accession>
<dbReference type="InterPro" id="IPR036291">
    <property type="entry name" value="NAD(P)-bd_dom_sf"/>
</dbReference>
<keyword evidence="5" id="KW-1185">Reference proteome</keyword>
<evidence type="ECO:0000313" key="5">
    <source>
        <dbReference type="Proteomes" id="UP001597417"/>
    </source>
</evidence>
<dbReference type="InterPro" id="IPR057326">
    <property type="entry name" value="KR_dom"/>
</dbReference>
<dbReference type="Proteomes" id="UP001597417">
    <property type="component" value="Unassembled WGS sequence"/>
</dbReference>
<sequence>MTRTDGVAVVTGAGSGIGRATALALAGRGLRVHCVGRRQEPLARTAELIGDRASVVPADVGTEEGIATVADAVGESAVSALVHAAAIEGIHSLAATTRAIFDALISVNLGGPFFLTRALAPRFDDGAGVVFVGSVSARHGRERHAAYSAGKAALLGLTSSLAVELGPRVRVNCVSPGATDTPMFAEAVQDYFGGLEDGVAETVVVAERSRLLLDRIADPAEVATAIVYLALDATFSTGSVLDVDGGYSAR</sequence>
<dbReference type="Gene3D" id="3.40.50.720">
    <property type="entry name" value="NAD(P)-binding Rossmann-like Domain"/>
    <property type="match status" value="1"/>
</dbReference>
<dbReference type="CDD" id="cd05233">
    <property type="entry name" value="SDR_c"/>
    <property type="match status" value="1"/>
</dbReference>
<gene>
    <name evidence="4" type="ORF">ACFSXZ_02580</name>
</gene>
<evidence type="ECO:0000256" key="1">
    <source>
        <dbReference type="ARBA" id="ARBA00006484"/>
    </source>
</evidence>
<dbReference type="PANTHER" id="PTHR43639">
    <property type="entry name" value="OXIDOREDUCTASE, SHORT-CHAIN DEHYDROGENASE/REDUCTASE FAMILY (AFU_ORTHOLOGUE AFUA_5G02870)"/>
    <property type="match status" value="1"/>
</dbReference>
<dbReference type="EMBL" id="JBHUKR010000004">
    <property type="protein sequence ID" value="MFD2415207.1"/>
    <property type="molecule type" value="Genomic_DNA"/>
</dbReference>
<dbReference type="Pfam" id="PF13561">
    <property type="entry name" value="adh_short_C2"/>
    <property type="match status" value="1"/>
</dbReference>
<feature type="domain" description="Ketoreductase" evidence="3">
    <location>
        <begin position="6"/>
        <end position="172"/>
    </location>
</feature>
<evidence type="ECO:0000259" key="3">
    <source>
        <dbReference type="SMART" id="SM00822"/>
    </source>
</evidence>
<dbReference type="GO" id="GO:0016491">
    <property type="term" value="F:oxidoreductase activity"/>
    <property type="evidence" value="ECO:0007669"/>
    <property type="project" value="UniProtKB-KW"/>
</dbReference>